<keyword evidence="1" id="KW-0472">Membrane</keyword>
<protein>
    <submittedName>
        <fullName evidence="2">Uncharacterized protein</fullName>
    </submittedName>
</protein>
<evidence type="ECO:0000256" key="1">
    <source>
        <dbReference type="SAM" id="Phobius"/>
    </source>
</evidence>
<dbReference type="Proteomes" id="UP000551501">
    <property type="component" value="Unassembled WGS sequence"/>
</dbReference>
<keyword evidence="3" id="KW-1185">Reference proteome</keyword>
<name>A0A840F6V2_9ACTN</name>
<comment type="caution">
    <text evidence="2">The sequence shown here is derived from an EMBL/GenBank/DDBJ whole genome shotgun (WGS) entry which is preliminary data.</text>
</comment>
<sequence length="163" mass="17355">MTGRIDETADQGVHDADSRLAEVWGDVVDRRNVAFAVVLGIIISVPAFLGSQAILTAVMENTSLARTYAMLIGLGACLCVGVVCARLFPPVRIFREETIGTTEQEAAIAALRSAPNGLGSVDELKPDECAELEAMGLYDLFAEAEATQKREPADNGTEGEAER</sequence>
<proteinExistence type="predicted"/>
<feature type="transmembrane region" description="Helical" evidence="1">
    <location>
        <begin position="67"/>
        <end position="88"/>
    </location>
</feature>
<feature type="transmembrane region" description="Helical" evidence="1">
    <location>
        <begin position="33"/>
        <end position="55"/>
    </location>
</feature>
<dbReference type="AlphaFoldDB" id="A0A840F6V2"/>
<reference evidence="2 3" key="1">
    <citation type="submission" date="2020-08" db="EMBL/GenBank/DDBJ databases">
        <title>Sequencing the genomes of 1000 actinobacteria strains.</title>
        <authorList>
            <person name="Klenk H.-P."/>
        </authorList>
    </citation>
    <scope>NUCLEOTIDE SEQUENCE [LARGE SCALE GENOMIC DNA]</scope>
    <source>
        <strain evidence="2 3">DSM 45298</strain>
    </source>
</reference>
<keyword evidence="1" id="KW-0812">Transmembrane</keyword>
<dbReference type="EMBL" id="JACIFP010000003">
    <property type="protein sequence ID" value="MBB4138138.1"/>
    <property type="molecule type" value="Genomic_DNA"/>
</dbReference>
<evidence type="ECO:0000313" key="3">
    <source>
        <dbReference type="Proteomes" id="UP000551501"/>
    </source>
</evidence>
<accession>A0A840F6V2</accession>
<dbReference type="RefSeq" id="WP_183373372.1">
    <property type="nucleotide sequence ID" value="NZ_BAABHL010000174.1"/>
</dbReference>
<gene>
    <name evidence="2" type="ORF">BKA16_004763</name>
</gene>
<organism evidence="2 3">
    <name type="scientific">Gordonia humi</name>
    <dbReference type="NCBI Taxonomy" id="686429"/>
    <lineage>
        <taxon>Bacteria</taxon>
        <taxon>Bacillati</taxon>
        <taxon>Actinomycetota</taxon>
        <taxon>Actinomycetes</taxon>
        <taxon>Mycobacteriales</taxon>
        <taxon>Gordoniaceae</taxon>
        <taxon>Gordonia</taxon>
    </lineage>
</organism>
<evidence type="ECO:0000313" key="2">
    <source>
        <dbReference type="EMBL" id="MBB4138138.1"/>
    </source>
</evidence>
<keyword evidence="1" id="KW-1133">Transmembrane helix</keyword>